<keyword evidence="2 6" id="KW-0418">Kinase</keyword>
<comment type="cofactor">
    <cofactor evidence="6">
        <name>a divalent metal cation</name>
        <dbReference type="ChEBI" id="CHEBI:60240"/>
    </cofactor>
</comment>
<feature type="binding site" evidence="6">
    <location>
        <begin position="166"/>
        <end position="171"/>
    </location>
    <ligand>
        <name>NAD(+)</name>
        <dbReference type="ChEBI" id="CHEBI:57540"/>
    </ligand>
</feature>
<dbReference type="EC" id="2.7.1.23" evidence="6"/>
<dbReference type="Gene3D" id="2.60.200.30">
    <property type="entry name" value="Probable inorganic polyphosphate/atp-NAD kinase, domain 2"/>
    <property type="match status" value="1"/>
</dbReference>
<accession>A0A1F5GD62</accession>
<dbReference type="InterPro" id="IPR002504">
    <property type="entry name" value="NADK"/>
</dbReference>
<feature type="binding site" evidence="6">
    <location>
        <begin position="50"/>
        <end position="51"/>
    </location>
    <ligand>
        <name>NAD(+)</name>
        <dbReference type="ChEBI" id="CHEBI:57540"/>
    </ligand>
</feature>
<feature type="binding site" evidence="6">
    <location>
        <begin position="127"/>
        <end position="128"/>
    </location>
    <ligand>
        <name>NAD(+)</name>
        <dbReference type="ChEBI" id="CHEBI:57540"/>
    </ligand>
</feature>
<dbReference type="PANTHER" id="PTHR20275">
    <property type="entry name" value="NAD KINASE"/>
    <property type="match status" value="1"/>
</dbReference>
<dbReference type="EMBL" id="MFBF01000064">
    <property type="protein sequence ID" value="OGD89799.1"/>
    <property type="molecule type" value="Genomic_DNA"/>
</dbReference>
<evidence type="ECO:0000256" key="2">
    <source>
        <dbReference type="ARBA" id="ARBA00022777"/>
    </source>
</evidence>
<dbReference type="HAMAP" id="MF_00361">
    <property type="entry name" value="NAD_kinase"/>
    <property type="match status" value="1"/>
</dbReference>
<feature type="active site" description="Proton acceptor" evidence="6">
    <location>
        <position position="50"/>
    </location>
</feature>
<feature type="binding site" evidence="6">
    <location>
        <position position="155"/>
    </location>
    <ligand>
        <name>NAD(+)</name>
        <dbReference type="ChEBI" id="CHEBI:57540"/>
    </ligand>
</feature>
<keyword evidence="4 6" id="KW-0520">NAD</keyword>
<dbReference type="STRING" id="1797716.A3D07_00090"/>
<organism evidence="7 8">
    <name type="scientific">Candidatus Curtissbacteria bacterium RIFCSPHIGHO2_02_FULL_42_15</name>
    <dbReference type="NCBI Taxonomy" id="1797716"/>
    <lineage>
        <taxon>Bacteria</taxon>
        <taxon>Candidatus Curtissiibacteriota</taxon>
    </lineage>
</organism>
<comment type="caution">
    <text evidence="6">Lacks conserved residue(s) required for the propagation of feature annotation.</text>
</comment>
<dbReference type="GO" id="GO:0003951">
    <property type="term" value="F:NAD+ kinase activity"/>
    <property type="evidence" value="ECO:0007669"/>
    <property type="project" value="UniProtKB-UniRule"/>
</dbReference>
<proteinExistence type="inferred from homology"/>
<evidence type="ECO:0000313" key="8">
    <source>
        <dbReference type="Proteomes" id="UP000177124"/>
    </source>
</evidence>
<dbReference type="GO" id="GO:0051287">
    <property type="term" value="F:NAD binding"/>
    <property type="evidence" value="ECO:0007669"/>
    <property type="project" value="UniProtKB-ARBA"/>
</dbReference>
<feature type="binding site" evidence="6">
    <location>
        <position position="224"/>
    </location>
    <ligand>
        <name>NAD(+)</name>
        <dbReference type="ChEBI" id="CHEBI:57540"/>
    </ligand>
</feature>
<dbReference type="GO" id="GO:0019674">
    <property type="term" value="P:NAD+ metabolic process"/>
    <property type="evidence" value="ECO:0007669"/>
    <property type="project" value="InterPro"/>
</dbReference>
<comment type="catalytic activity">
    <reaction evidence="5 6">
        <text>NAD(+) + ATP = ADP + NADP(+) + H(+)</text>
        <dbReference type="Rhea" id="RHEA:18629"/>
        <dbReference type="ChEBI" id="CHEBI:15378"/>
        <dbReference type="ChEBI" id="CHEBI:30616"/>
        <dbReference type="ChEBI" id="CHEBI:57540"/>
        <dbReference type="ChEBI" id="CHEBI:58349"/>
        <dbReference type="ChEBI" id="CHEBI:456216"/>
        <dbReference type="EC" id="2.7.1.23"/>
    </reaction>
</comment>
<comment type="subcellular location">
    <subcellularLocation>
        <location evidence="6">Cytoplasm</location>
    </subcellularLocation>
</comment>
<dbReference type="GO" id="GO:0006741">
    <property type="term" value="P:NADP+ biosynthetic process"/>
    <property type="evidence" value="ECO:0007669"/>
    <property type="project" value="UniProtKB-UniRule"/>
</dbReference>
<evidence type="ECO:0000256" key="4">
    <source>
        <dbReference type="ARBA" id="ARBA00023027"/>
    </source>
</evidence>
<comment type="caution">
    <text evidence="7">The sequence shown here is derived from an EMBL/GenBank/DDBJ whole genome shotgun (WGS) entry which is preliminary data.</text>
</comment>
<evidence type="ECO:0000256" key="6">
    <source>
        <dbReference type="HAMAP-Rule" id="MF_00361"/>
    </source>
</evidence>
<dbReference type="Pfam" id="PF20143">
    <property type="entry name" value="NAD_kinase_C"/>
    <property type="match status" value="1"/>
</dbReference>
<keyword evidence="6" id="KW-0067">ATP-binding</keyword>
<dbReference type="GO" id="GO:0046872">
    <property type="term" value="F:metal ion binding"/>
    <property type="evidence" value="ECO:0007669"/>
    <property type="project" value="UniProtKB-UniRule"/>
</dbReference>
<keyword evidence="6" id="KW-0963">Cytoplasm</keyword>
<dbReference type="AlphaFoldDB" id="A0A1F5GD62"/>
<dbReference type="InterPro" id="IPR017438">
    <property type="entry name" value="ATP-NAD_kinase_N"/>
</dbReference>
<dbReference type="GO" id="GO:0005737">
    <property type="term" value="C:cytoplasm"/>
    <property type="evidence" value="ECO:0007669"/>
    <property type="project" value="UniProtKB-SubCell"/>
</dbReference>
<dbReference type="SUPFAM" id="SSF111331">
    <property type="entry name" value="NAD kinase/diacylglycerol kinase-like"/>
    <property type="match status" value="1"/>
</dbReference>
<gene>
    <name evidence="6" type="primary">nadK</name>
    <name evidence="7" type="ORF">A3D07_00090</name>
</gene>
<reference evidence="7 8" key="1">
    <citation type="journal article" date="2016" name="Nat. Commun.">
        <title>Thousands of microbial genomes shed light on interconnected biogeochemical processes in an aquifer system.</title>
        <authorList>
            <person name="Anantharaman K."/>
            <person name="Brown C.T."/>
            <person name="Hug L.A."/>
            <person name="Sharon I."/>
            <person name="Castelle C.J."/>
            <person name="Probst A.J."/>
            <person name="Thomas B.C."/>
            <person name="Singh A."/>
            <person name="Wilkins M.J."/>
            <person name="Karaoz U."/>
            <person name="Brodie E.L."/>
            <person name="Williams K.H."/>
            <person name="Hubbard S.S."/>
            <person name="Banfield J.F."/>
        </authorList>
    </citation>
    <scope>NUCLEOTIDE SEQUENCE [LARGE SCALE GENOMIC DNA]</scope>
</reference>
<dbReference type="InterPro" id="IPR016064">
    <property type="entry name" value="NAD/diacylglycerol_kinase_sf"/>
</dbReference>
<evidence type="ECO:0000313" key="7">
    <source>
        <dbReference type="EMBL" id="OGD89799.1"/>
    </source>
</evidence>
<dbReference type="Pfam" id="PF01513">
    <property type="entry name" value="NAD_kinase"/>
    <property type="match status" value="1"/>
</dbReference>
<comment type="function">
    <text evidence="6">Involved in the regulation of the intracellular balance of NAD and NADP, and is a key enzyme in the biosynthesis of NADP. Catalyzes specifically the phosphorylation on 2'-hydroxyl of the adenosine moiety of NAD to yield NADP.</text>
</comment>
<name>A0A1F5GD62_9BACT</name>
<comment type="similarity">
    <text evidence="6">Belongs to the NAD kinase family.</text>
</comment>
<dbReference type="Gene3D" id="3.40.50.10330">
    <property type="entry name" value="Probable inorganic polyphosphate/atp-NAD kinase, domain 1"/>
    <property type="match status" value="1"/>
</dbReference>
<evidence type="ECO:0000256" key="1">
    <source>
        <dbReference type="ARBA" id="ARBA00022679"/>
    </source>
</evidence>
<dbReference type="InterPro" id="IPR017437">
    <property type="entry name" value="ATP-NAD_kinase_PpnK-typ_C"/>
</dbReference>
<dbReference type="Proteomes" id="UP000177124">
    <property type="component" value="Unassembled WGS sequence"/>
</dbReference>
<sequence>MKFGIVVKKGHRKGEELISKVRPYLESKGHEVLEEKDFKRADYILTFGGDGTLIHTACEYIELGIPLVGINTGNLGFLTAQDADRWEDAIKNLISGKVFLSERITIEAFIEPESQRAREPEIFRAINEAAVKSYFRMSELEILIDDGRFLKVLGDGVIIATQTGSTAYSLSAGGPIVDSGLDSLLVTPINPIGLPIPSVVLSPQKKISIKVIKGNDVSLIIDGQEHIKITQDQSVKVGMGRYKVKFGYFDKDHLFRALNAKFGLEGRSGDSGMVG</sequence>
<protein>
    <recommendedName>
        <fullName evidence="6">NAD kinase</fullName>
        <ecNumber evidence="6">2.7.1.23</ecNumber>
    </recommendedName>
    <alternativeName>
        <fullName evidence="6">ATP-dependent NAD kinase</fullName>
    </alternativeName>
</protein>
<evidence type="ECO:0000256" key="5">
    <source>
        <dbReference type="ARBA" id="ARBA00047925"/>
    </source>
</evidence>
<feature type="binding site" evidence="6">
    <location>
        <position position="55"/>
    </location>
    <ligand>
        <name>NAD(+)</name>
        <dbReference type="ChEBI" id="CHEBI:57540"/>
    </ligand>
</feature>
<keyword evidence="3 6" id="KW-0521">NADP</keyword>
<keyword evidence="6" id="KW-0547">Nucleotide-binding</keyword>
<dbReference type="GO" id="GO:0005524">
    <property type="term" value="F:ATP binding"/>
    <property type="evidence" value="ECO:0007669"/>
    <property type="project" value="UniProtKB-KW"/>
</dbReference>
<keyword evidence="1 6" id="KW-0808">Transferase</keyword>
<evidence type="ECO:0000256" key="3">
    <source>
        <dbReference type="ARBA" id="ARBA00022857"/>
    </source>
</evidence>
<dbReference type="PANTHER" id="PTHR20275:SF0">
    <property type="entry name" value="NAD KINASE"/>
    <property type="match status" value="1"/>
</dbReference>